<dbReference type="InterPro" id="IPR036259">
    <property type="entry name" value="MFS_trans_sf"/>
</dbReference>
<dbReference type="EMBL" id="NDHI03003535">
    <property type="protein sequence ID" value="PNJ25391.1"/>
    <property type="molecule type" value="Genomic_DNA"/>
</dbReference>
<accession>A0A2J8SXA8</accession>
<dbReference type="AlphaFoldDB" id="A0A2J8SXA8"/>
<dbReference type="GO" id="GO:0015098">
    <property type="term" value="F:molybdate ion transmembrane transporter activity"/>
    <property type="evidence" value="ECO:0007669"/>
    <property type="project" value="InterPro"/>
</dbReference>
<feature type="transmembrane region" description="Helical" evidence="13">
    <location>
        <begin position="309"/>
        <end position="329"/>
    </location>
</feature>
<reference evidence="14" key="1">
    <citation type="submission" date="2017-12" db="EMBL/GenBank/DDBJ databases">
        <title>High-resolution comparative analysis of great ape genomes.</title>
        <authorList>
            <person name="Pollen A."/>
            <person name="Hastie A."/>
            <person name="Hormozdiari F."/>
            <person name="Dougherty M."/>
            <person name="Liu R."/>
            <person name="Chaisson M."/>
            <person name="Hoppe E."/>
            <person name="Hill C."/>
            <person name="Pang A."/>
            <person name="Hillier L."/>
            <person name="Baker C."/>
            <person name="Armstrong J."/>
            <person name="Shendure J."/>
            <person name="Paten B."/>
            <person name="Wilson R."/>
            <person name="Chao H."/>
            <person name="Schneider V."/>
            <person name="Ventura M."/>
            <person name="Kronenberg Z."/>
            <person name="Murali S."/>
            <person name="Gordon D."/>
            <person name="Cantsilieris S."/>
            <person name="Munson K."/>
            <person name="Nelson B."/>
            <person name="Raja A."/>
            <person name="Underwood J."/>
            <person name="Diekhans M."/>
            <person name="Fiddes I."/>
            <person name="Haussler D."/>
            <person name="Eichler E."/>
        </authorList>
    </citation>
    <scope>NUCLEOTIDE SEQUENCE [LARGE SCALE GENOMIC DNA]</scope>
    <source>
        <strain evidence="14">Susie</strain>
    </source>
</reference>
<dbReference type="CDD" id="cd17487">
    <property type="entry name" value="MFS_MFSD5_like"/>
    <property type="match status" value="1"/>
</dbReference>
<protein>
    <recommendedName>
        <fullName evidence="4">Molybdate-anion transporter</fullName>
    </recommendedName>
    <alternativeName>
        <fullName evidence="11">Major facilitator superfamily domain-containing protein 5</fullName>
    </alternativeName>
    <alternativeName>
        <fullName evidence="12">Molybdate transporter 2 homolog</fullName>
    </alternativeName>
</protein>
<keyword evidence="5" id="KW-0813">Transport</keyword>
<evidence type="ECO:0000256" key="1">
    <source>
        <dbReference type="ARBA" id="ARBA00003019"/>
    </source>
</evidence>
<feature type="transmembrane region" description="Helical" evidence="13">
    <location>
        <begin position="356"/>
        <end position="377"/>
    </location>
</feature>
<evidence type="ECO:0000256" key="3">
    <source>
        <dbReference type="ARBA" id="ARBA00008335"/>
    </source>
</evidence>
<proteinExistence type="inferred from homology"/>
<gene>
    <name evidence="14" type="ORF">CR201_G0039330</name>
</gene>
<organism evidence="14">
    <name type="scientific">Pongo abelii</name>
    <name type="common">Sumatran orangutan</name>
    <name type="synonym">Pongo pygmaeus abelii</name>
    <dbReference type="NCBI Taxonomy" id="9601"/>
    <lineage>
        <taxon>Eukaryota</taxon>
        <taxon>Metazoa</taxon>
        <taxon>Chordata</taxon>
        <taxon>Craniata</taxon>
        <taxon>Vertebrata</taxon>
        <taxon>Euteleostomi</taxon>
        <taxon>Mammalia</taxon>
        <taxon>Eutheria</taxon>
        <taxon>Euarchontoglires</taxon>
        <taxon>Primates</taxon>
        <taxon>Haplorrhini</taxon>
        <taxon>Catarrhini</taxon>
        <taxon>Hominidae</taxon>
        <taxon>Pongo</taxon>
    </lineage>
</organism>
<evidence type="ECO:0000256" key="6">
    <source>
        <dbReference type="ARBA" id="ARBA00022475"/>
    </source>
</evidence>
<evidence type="ECO:0000256" key="11">
    <source>
        <dbReference type="ARBA" id="ARBA00030646"/>
    </source>
</evidence>
<keyword evidence="6" id="KW-1003">Cell membrane</keyword>
<name>A0A2J8SXA8_PONAB</name>
<dbReference type="Pfam" id="PF05631">
    <property type="entry name" value="MFS_5"/>
    <property type="match status" value="1"/>
</dbReference>
<evidence type="ECO:0000256" key="4">
    <source>
        <dbReference type="ARBA" id="ARBA00021242"/>
    </source>
</evidence>
<comment type="function">
    <text evidence="1">Mediates high-affinity intracellular uptake of the rare oligo-element molybdenum.</text>
</comment>
<feature type="transmembrane region" description="Helical" evidence="13">
    <location>
        <begin position="183"/>
        <end position="202"/>
    </location>
</feature>
<keyword evidence="10 13" id="KW-0472">Membrane</keyword>
<evidence type="ECO:0000256" key="5">
    <source>
        <dbReference type="ARBA" id="ARBA00022448"/>
    </source>
</evidence>
<evidence type="ECO:0000256" key="2">
    <source>
        <dbReference type="ARBA" id="ARBA00004651"/>
    </source>
</evidence>
<sequence>MEVTAVGEEANRGDRLGFGQRCCSLGSSNPWLYRTAGIFPEHCTEEKKIGPYFRVAPQASKSQRSRCHGRAASEARPGGATAAAYGRPFPTHPRRQQFRARVVRGPTMLVTAYLAFVGLLASCLGLELSRCRAKPPGRACSNPSFLRFQLDFYQVYFLALAADWLQAPYLYKLYQHYYFLEGQIAILYVCGLASTVLFGLVASSLVDWLGRKNSCVLFSLTYSLCCLTKLSQDYFVLLVGRALGGLSTALLFSAFEAWYIHEHVERHDFPTEWIPATFARAAFWNHVLAVVAGVAAEAVASWIGLGPVAPFVAAIPLLALAGALALRNWGENYDRQRAFSRTCAGGLRCLLSDRRVLLLGTIQALFESVIFIFVFLWTPVLDPHGAPLGIVFSSFMAASLLGSSLYRIATSKRYHLQPMHLLSLAVLIVVFSLFMLTFSTSPGQESPVESFIAFLLIELACGLYFPSMSFLRRKVIPETEQAGVLNWFRVPLHLLACLGLLVLHDSDRKTGTRNMFSICSAVMVMALLAVVGLFTVVRHDAELRVPSPTEEPYAPEL</sequence>
<dbReference type="Gene3D" id="1.20.1250.20">
    <property type="entry name" value="MFS general substrate transporter like domains"/>
    <property type="match status" value="1"/>
</dbReference>
<feature type="transmembrane region" description="Helical" evidence="13">
    <location>
        <begin position="515"/>
        <end position="537"/>
    </location>
</feature>
<keyword evidence="8 13" id="KW-1133">Transmembrane helix</keyword>
<dbReference type="GO" id="GO:0006811">
    <property type="term" value="P:monoatomic ion transport"/>
    <property type="evidence" value="ECO:0007669"/>
    <property type="project" value="UniProtKB-KW"/>
</dbReference>
<keyword evidence="7 13" id="KW-0812">Transmembrane</keyword>
<feature type="transmembrane region" description="Helical" evidence="13">
    <location>
        <begin position="281"/>
        <end position="303"/>
    </location>
</feature>
<evidence type="ECO:0000256" key="8">
    <source>
        <dbReference type="ARBA" id="ARBA00022989"/>
    </source>
</evidence>
<evidence type="ECO:0000256" key="9">
    <source>
        <dbReference type="ARBA" id="ARBA00023065"/>
    </source>
</evidence>
<comment type="subcellular location">
    <subcellularLocation>
        <location evidence="2">Cell membrane</location>
        <topology evidence="2">Multi-pass membrane protein</topology>
    </subcellularLocation>
</comment>
<feature type="transmembrane region" description="Helical" evidence="13">
    <location>
        <begin position="150"/>
        <end position="171"/>
    </location>
</feature>
<comment type="similarity">
    <text evidence="3">Belongs to the major facilitator superfamily.</text>
</comment>
<evidence type="ECO:0000256" key="7">
    <source>
        <dbReference type="ARBA" id="ARBA00022692"/>
    </source>
</evidence>
<comment type="caution">
    <text evidence="14">The sequence shown here is derived from an EMBL/GenBank/DDBJ whole genome shotgun (WGS) entry which is preliminary data.</text>
</comment>
<evidence type="ECO:0000256" key="10">
    <source>
        <dbReference type="ARBA" id="ARBA00023136"/>
    </source>
</evidence>
<dbReference type="PANTHER" id="PTHR23516:SF1">
    <property type="entry name" value="MOLYBDATE-ANION TRANSPORTER"/>
    <property type="match status" value="1"/>
</dbReference>
<evidence type="ECO:0000256" key="13">
    <source>
        <dbReference type="SAM" id="Phobius"/>
    </source>
</evidence>
<evidence type="ECO:0000256" key="12">
    <source>
        <dbReference type="ARBA" id="ARBA00032555"/>
    </source>
</evidence>
<feature type="transmembrane region" description="Helical" evidence="13">
    <location>
        <begin position="483"/>
        <end position="503"/>
    </location>
</feature>
<feature type="transmembrane region" description="Helical" evidence="13">
    <location>
        <begin position="238"/>
        <end position="260"/>
    </location>
</feature>
<feature type="transmembrane region" description="Helical" evidence="13">
    <location>
        <begin position="108"/>
        <end position="129"/>
    </location>
</feature>
<dbReference type="GO" id="GO:0005886">
    <property type="term" value="C:plasma membrane"/>
    <property type="evidence" value="ECO:0007669"/>
    <property type="project" value="UniProtKB-SubCell"/>
</dbReference>
<feature type="transmembrane region" description="Helical" evidence="13">
    <location>
        <begin position="451"/>
        <end position="471"/>
    </location>
</feature>
<dbReference type="PANTHER" id="PTHR23516">
    <property type="entry name" value="SAM (S-ADENOSYL METHIONINE) TRANSPORTER"/>
    <property type="match status" value="1"/>
</dbReference>
<feature type="transmembrane region" description="Helical" evidence="13">
    <location>
        <begin position="389"/>
        <end position="409"/>
    </location>
</feature>
<feature type="transmembrane region" description="Helical" evidence="13">
    <location>
        <begin position="421"/>
        <end position="439"/>
    </location>
</feature>
<dbReference type="InterPro" id="IPR008509">
    <property type="entry name" value="MOT2/MFSD5"/>
</dbReference>
<dbReference type="FunFam" id="1.20.1250.20:FF:000192">
    <property type="entry name" value="Major facilitator superfamily domain-containing 5"/>
    <property type="match status" value="1"/>
</dbReference>
<dbReference type="SUPFAM" id="SSF103473">
    <property type="entry name" value="MFS general substrate transporter"/>
    <property type="match status" value="1"/>
</dbReference>
<evidence type="ECO:0000313" key="14">
    <source>
        <dbReference type="EMBL" id="PNJ25391.1"/>
    </source>
</evidence>
<keyword evidence="9" id="KW-0406">Ion transport</keyword>